<evidence type="ECO:0000256" key="1">
    <source>
        <dbReference type="SAM" id="MobiDB-lite"/>
    </source>
</evidence>
<feature type="region of interest" description="Disordered" evidence="1">
    <location>
        <begin position="1"/>
        <end position="32"/>
    </location>
</feature>
<organism evidence="2 3">
    <name type="scientific">Cymbomonas tetramitiformis</name>
    <dbReference type="NCBI Taxonomy" id="36881"/>
    <lineage>
        <taxon>Eukaryota</taxon>
        <taxon>Viridiplantae</taxon>
        <taxon>Chlorophyta</taxon>
        <taxon>Pyramimonadophyceae</taxon>
        <taxon>Pyramimonadales</taxon>
        <taxon>Pyramimonadaceae</taxon>
        <taxon>Cymbomonas</taxon>
    </lineage>
</organism>
<sequence length="99" mass="11771">MYDSFLSDSFSVHNENVNPKPNEQEDACEARSRGLENRLERLENQEASLLDRLERLEISHQRLENHTMSLEMRVKFVYEMITHAREEGADEVRNEVNHR</sequence>
<accession>A0AAE0GMI5</accession>
<evidence type="ECO:0000313" key="2">
    <source>
        <dbReference type="EMBL" id="KAK3280919.1"/>
    </source>
</evidence>
<comment type="caution">
    <text evidence="2">The sequence shown here is derived from an EMBL/GenBank/DDBJ whole genome shotgun (WGS) entry which is preliminary data.</text>
</comment>
<dbReference type="Gene3D" id="1.20.5.170">
    <property type="match status" value="1"/>
</dbReference>
<proteinExistence type="predicted"/>
<gene>
    <name evidence="2" type="ORF">CYMTET_11260</name>
</gene>
<dbReference type="Proteomes" id="UP001190700">
    <property type="component" value="Unassembled WGS sequence"/>
</dbReference>
<dbReference type="AlphaFoldDB" id="A0AAE0GMI5"/>
<evidence type="ECO:0000313" key="3">
    <source>
        <dbReference type="Proteomes" id="UP001190700"/>
    </source>
</evidence>
<protein>
    <submittedName>
        <fullName evidence="2">Uncharacterized protein</fullName>
    </submittedName>
</protein>
<dbReference type="EMBL" id="LGRX02004197">
    <property type="protein sequence ID" value="KAK3280919.1"/>
    <property type="molecule type" value="Genomic_DNA"/>
</dbReference>
<name>A0AAE0GMI5_9CHLO</name>
<reference evidence="2 3" key="1">
    <citation type="journal article" date="2015" name="Genome Biol. Evol.">
        <title>Comparative Genomics of a Bacterivorous Green Alga Reveals Evolutionary Causalities and Consequences of Phago-Mixotrophic Mode of Nutrition.</title>
        <authorList>
            <person name="Burns J.A."/>
            <person name="Paasch A."/>
            <person name="Narechania A."/>
            <person name="Kim E."/>
        </authorList>
    </citation>
    <scope>NUCLEOTIDE SEQUENCE [LARGE SCALE GENOMIC DNA]</scope>
    <source>
        <strain evidence="2 3">PLY_AMNH</strain>
    </source>
</reference>
<feature type="compositionally biased region" description="Polar residues" evidence="1">
    <location>
        <begin position="1"/>
        <end position="21"/>
    </location>
</feature>
<keyword evidence="3" id="KW-1185">Reference proteome</keyword>